<organism evidence="1">
    <name type="scientific">marine sediment metagenome</name>
    <dbReference type="NCBI Taxonomy" id="412755"/>
    <lineage>
        <taxon>unclassified sequences</taxon>
        <taxon>metagenomes</taxon>
        <taxon>ecological metagenomes</taxon>
    </lineage>
</organism>
<accession>A0A0F9EMH7</accession>
<gene>
    <name evidence="1" type="ORF">LCGC14_2348610</name>
</gene>
<proteinExistence type="predicted"/>
<evidence type="ECO:0000313" key="1">
    <source>
        <dbReference type="EMBL" id="KKL46135.1"/>
    </source>
</evidence>
<sequence>SVIISPTIERLTLNTLWPTTRTVSEIRRIEWFELVRFDSDAMGLRYSRIGRASATMPLLRVFDDNA</sequence>
<reference evidence="1" key="1">
    <citation type="journal article" date="2015" name="Nature">
        <title>Complex archaea that bridge the gap between prokaryotes and eukaryotes.</title>
        <authorList>
            <person name="Spang A."/>
            <person name="Saw J.H."/>
            <person name="Jorgensen S.L."/>
            <person name="Zaremba-Niedzwiedzka K."/>
            <person name="Martijn J."/>
            <person name="Lind A.E."/>
            <person name="van Eijk R."/>
            <person name="Schleper C."/>
            <person name="Guy L."/>
            <person name="Ettema T.J."/>
        </authorList>
    </citation>
    <scope>NUCLEOTIDE SEQUENCE</scope>
</reference>
<name>A0A0F9EMH7_9ZZZZ</name>
<comment type="caution">
    <text evidence="1">The sequence shown here is derived from an EMBL/GenBank/DDBJ whole genome shotgun (WGS) entry which is preliminary data.</text>
</comment>
<feature type="non-terminal residue" evidence="1">
    <location>
        <position position="1"/>
    </location>
</feature>
<protein>
    <submittedName>
        <fullName evidence="1">Uncharacterized protein</fullName>
    </submittedName>
</protein>
<dbReference type="AlphaFoldDB" id="A0A0F9EMH7"/>
<dbReference type="EMBL" id="LAZR01034145">
    <property type="protein sequence ID" value="KKL46135.1"/>
    <property type="molecule type" value="Genomic_DNA"/>
</dbReference>